<proteinExistence type="inferred from homology"/>
<evidence type="ECO:0000256" key="3">
    <source>
        <dbReference type="ARBA" id="ARBA00022475"/>
    </source>
</evidence>
<evidence type="ECO:0000256" key="2">
    <source>
        <dbReference type="ARBA" id="ARBA00007977"/>
    </source>
</evidence>
<evidence type="ECO:0000256" key="4">
    <source>
        <dbReference type="ARBA" id="ARBA00022692"/>
    </source>
</evidence>
<evidence type="ECO:0000256" key="1">
    <source>
        <dbReference type="ARBA" id="ARBA00004651"/>
    </source>
</evidence>
<protein>
    <recommendedName>
        <fullName evidence="10">Sulfate exporter family transporter</fullName>
    </recommendedName>
</protein>
<dbReference type="Proteomes" id="UP000019050">
    <property type="component" value="Unassembled WGS sequence"/>
</dbReference>
<feature type="transmembrane region" description="Helical" evidence="7">
    <location>
        <begin position="286"/>
        <end position="305"/>
    </location>
</feature>
<feature type="transmembrane region" description="Helical" evidence="7">
    <location>
        <begin position="214"/>
        <end position="232"/>
    </location>
</feature>
<gene>
    <name evidence="8" type="ORF">GCWU000182_001780</name>
</gene>
<sequence>MTFSKFSDSNWACWAKILIITALAYAIESLVPALGASILAILLGMALSAWRPPASTKPAKQISGQLLKIGIVFLGFGLSFAKLQAVGLKVYLVLIPVVAVALLSARYLGRWMGIGSRSALLVGMGTAICGGSAIAAAAPIVEAEDSEIAFAITTIFLYNTLALFLFPLLGAWLGYGDQSFGLFAGAAINDTSSVVAAGFAFSEAAGTTATIVKMARTLLIVPVCLGLVGARYKQTSAQLADGQGAQVSLWTQARRLFPSFIAYFLLAVLASSLLPLPTWLLDSFKLLARLTMIAALAGVGLAVDLRQLRRAGSQSIILGGLSWALVIVTASLAIHFFYS</sequence>
<feature type="transmembrane region" description="Helical" evidence="7">
    <location>
        <begin position="87"/>
        <end position="108"/>
    </location>
</feature>
<dbReference type="Pfam" id="PF03601">
    <property type="entry name" value="Cons_hypoth698"/>
    <property type="match status" value="1"/>
</dbReference>
<dbReference type="InterPro" id="IPR018383">
    <property type="entry name" value="UPF0324_pro"/>
</dbReference>
<feature type="transmembrane region" description="Helical" evidence="7">
    <location>
        <begin position="148"/>
        <end position="173"/>
    </location>
</feature>
<dbReference type="HOGENOM" id="CLU_033541_2_1_9"/>
<dbReference type="GeneID" id="84817393"/>
<evidence type="ECO:0000313" key="8">
    <source>
        <dbReference type="EMBL" id="ESK64847.1"/>
    </source>
</evidence>
<comment type="subcellular location">
    <subcellularLocation>
        <location evidence="1">Cell membrane</location>
        <topology evidence="1">Multi-pass membrane protein</topology>
    </subcellularLocation>
</comment>
<dbReference type="PANTHER" id="PTHR30106">
    <property type="entry name" value="INNER MEMBRANE PROTEIN YEIH-RELATED"/>
    <property type="match status" value="1"/>
</dbReference>
<feature type="transmembrane region" description="Helical" evidence="7">
    <location>
        <begin position="317"/>
        <end position="338"/>
    </location>
</feature>
<evidence type="ECO:0000256" key="5">
    <source>
        <dbReference type="ARBA" id="ARBA00022989"/>
    </source>
</evidence>
<keyword evidence="5 7" id="KW-1133">Transmembrane helix</keyword>
<dbReference type="eggNOG" id="COG2855">
    <property type="taxonomic scope" value="Bacteria"/>
</dbReference>
<dbReference type="RefSeq" id="WP_023392397.1">
    <property type="nucleotide sequence ID" value="NZ_KI535341.1"/>
</dbReference>
<keyword evidence="4 7" id="KW-0812">Transmembrane</keyword>
<organism evidence="8 9">
    <name type="scientific">Abiotrophia defectiva ATCC 49176</name>
    <dbReference type="NCBI Taxonomy" id="592010"/>
    <lineage>
        <taxon>Bacteria</taxon>
        <taxon>Bacillati</taxon>
        <taxon>Bacillota</taxon>
        <taxon>Bacilli</taxon>
        <taxon>Lactobacillales</taxon>
        <taxon>Aerococcaceae</taxon>
        <taxon>Abiotrophia</taxon>
    </lineage>
</organism>
<name>W1Q1I2_ABIDE</name>
<dbReference type="GO" id="GO:0005886">
    <property type="term" value="C:plasma membrane"/>
    <property type="evidence" value="ECO:0007669"/>
    <property type="project" value="UniProtKB-SubCell"/>
</dbReference>
<comment type="similarity">
    <text evidence="2">Belongs to the UPF0324 family.</text>
</comment>
<dbReference type="OrthoDB" id="9811391at2"/>
<dbReference type="EMBL" id="ACIN03000016">
    <property type="protein sequence ID" value="ESK64847.1"/>
    <property type="molecule type" value="Genomic_DNA"/>
</dbReference>
<reference evidence="8" key="1">
    <citation type="submission" date="2013-06" db="EMBL/GenBank/DDBJ databases">
        <authorList>
            <person name="Weinstock G."/>
            <person name="Sodergren E."/>
            <person name="Clifton S."/>
            <person name="Fulton L."/>
            <person name="Fulton B."/>
            <person name="Courtney L."/>
            <person name="Fronick C."/>
            <person name="Harrison M."/>
            <person name="Strong C."/>
            <person name="Farmer C."/>
            <person name="Delahaunty K."/>
            <person name="Markovic C."/>
            <person name="Hall O."/>
            <person name="Minx P."/>
            <person name="Tomlinson C."/>
            <person name="Mitreva M."/>
            <person name="Nelson J."/>
            <person name="Hou S."/>
            <person name="Wollam A."/>
            <person name="Pepin K.H."/>
            <person name="Johnson M."/>
            <person name="Bhonagiri V."/>
            <person name="Nash W.E."/>
            <person name="Warren W."/>
            <person name="Chinwalla A."/>
            <person name="Mardis E.R."/>
            <person name="Wilson R.K."/>
        </authorList>
    </citation>
    <scope>NUCLEOTIDE SEQUENCE [LARGE SCALE GENOMIC DNA]</scope>
    <source>
        <strain evidence="8">ATCC 49176</strain>
    </source>
</reference>
<feature type="transmembrane region" description="Helical" evidence="7">
    <location>
        <begin position="180"/>
        <end position="202"/>
    </location>
</feature>
<evidence type="ECO:0008006" key="10">
    <source>
        <dbReference type="Google" id="ProtNLM"/>
    </source>
</evidence>
<evidence type="ECO:0000256" key="6">
    <source>
        <dbReference type="ARBA" id="ARBA00023136"/>
    </source>
</evidence>
<evidence type="ECO:0000313" key="9">
    <source>
        <dbReference type="Proteomes" id="UP000019050"/>
    </source>
</evidence>
<accession>W1Q1I2</accession>
<comment type="caution">
    <text evidence="8">The sequence shown here is derived from an EMBL/GenBank/DDBJ whole genome shotgun (WGS) entry which is preliminary data.</text>
</comment>
<keyword evidence="9" id="KW-1185">Reference proteome</keyword>
<keyword evidence="3" id="KW-1003">Cell membrane</keyword>
<dbReference type="PANTHER" id="PTHR30106:SF1">
    <property type="entry name" value="UPF0324 MEMBRANE PROTEIN FN0533"/>
    <property type="match status" value="1"/>
</dbReference>
<evidence type="ECO:0000256" key="7">
    <source>
        <dbReference type="SAM" id="Phobius"/>
    </source>
</evidence>
<keyword evidence="6 7" id="KW-0472">Membrane</keyword>
<feature type="transmembrane region" description="Helical" evidence="7">
    <location>
        <begin position="120"/>
        <end position="142"/>
    </location>
</feature>
<dbReference type="AlphaFoldDB" id="W1Q1I2"/>
<feature type="transmembrane region" description="Helical" evidence="7">
    <location>
        <begin position="260"/>
        <end position="280"/>
    </location>
</feature>
<dbReference type="STRING" id="592010.GCWU000182_001780"/>